<dbReference type="InterPro" id="IPR002909">
    <property type="entry name" value="IPT_dom"/>
</dbReference>
<feature type="domain" description="RHD" evidence="1">
    <location>
        <begin position="47"/>
        <end position="226"/>
    </location>
</feature>
<dbReference type="PANTHER" id="PTHR24169:SF25">
    <property type="entry name" value="DORSAL-RELATED IMMUNITY FACTOR DIF-RELATED"/>
    <property type="match status" value="1"/>
</dbReference>
<dbReference type="SMR" id="G4XLY1"/>
<dbReference type="CDD" id="cd07827">
    <property type="entry name" value="RHD-n"/>
    <property type="match status" value="1"/>
</dbReference>
<dbReference type="GO" id="GO:0038061">
    <property type="term" value="P:non-canonical NF-kappaB signal transduction"/>
    <property type="evidence" value="ECO:0007669"/>
    <property type="project" value="TreeGrafter"/>
</dbReference>
<reference evidence="2" key="1">
    <citation type="journal article" date="2013" name="Fish Shellfish Immunol.">
        <title>Aj-rel and Aj-p105, two evolutionary conserved NF-?B homologues in sea cucumber (Apostichopus japonicus) and their involvement in LPS induced immunity.</title>
        <authorList>
            <person name="Wang T."/>
            <person name="Sun Y."/>
            <person name="Jin L."/>
            <person name="Thacker P."/>
            <person name="Li S."/>
            <person name="Xu Y."/>
        </authorList>
    </citation>
    <scope>NUCLEOTIDE SEQUENCE</scope>
</reference>
<dbReference type="GO" id="GO:0005737">
    <property type="term" value="C:cytoplasm"/>
    <property type="evidence" value="ECO:0007669"/>
    <property type="project" value="InterPro"/>
</dbReference>
<dbReference type="SUPFAM" id="SSF49417">
    <property type="entry name" value="p53-like transcription factors"/>
    <property type="match status" value="1"/>
</dbReference>
<dbReference type="PROSITE" id="PS50254">
    <property type="entry name" value="REL_2"/>
    <property type="match status" value="1"/>
</dbReference>
<dbReference type="PRINTS" id="PR00057">
    <property type="entry name" value="NFKBTNSCPFCT"/>
</dbReference>
<dbReference type="FunFam" id="2.60.40.10:FF:000046">
    <property type="entry name" value="Nuclear factor NF-kappa-B p105 subunit"/>
    <property type="match status" value="1"/>
</dbReference>
<dbReference type="InterPro" id="IPR013783">
    <property type="entry name" value="Ig-like_fold"/>
</dbReference>
<dbReference type="PANTHER" id="PTHR24169">
    <property type="entry name" value="NUCLEAR FACTOR NF-KAPPA-B PROTEIN"/>
    <property type="match status" value="1"/>
</dbReference>
<dbReference type="GO" id="GO:0034097">
    <property type="term" value="P:response to cytokine"/>
    <property type="evidence" value="ECO:0007669"/>
    <property type="project" value="TreeGrafter"/>
</dbReference>
<dbReference type="Gene3D" id="2.60.40.10">
    <property type="entry name" value="Immunoglobulins"/>
    <property type="match status" value="1"/>
</dbReference>
<dbReference type="Gene3D" id="2.60.40.340">
    <property type="entry name" value="Rel homology domain (RHD), DNA-binding domain"/>
    <property type="match status" value="1"/>
</dbReference>
<dbReference type="GO" id="GO:0000981">
    <property type="term" value="F:DNA-binding transcription factor activity, RNA polymerase II-specific"/>
    <property type="evidence" value="ECO:0007669"/>
    <property type="project" value="TreeGrafter"/>
</dbReference>
<dbReference type="InterPro" id="IPR032397">
    <property type="entry name" value="RHD_dimer"/>
</dbReference>
<dbReference type="GO" id="GO:0045944">
    <property type="term" value="P:positive regulation of transcription by RNA polymerase II"/>
    <property type="evidence" value="ECO:0007669"/>
    <property type="project" value="TreeGrafter"/>
</dbReference>
<name>G4XLY1_STIJA</name>
<proteinExistence type="evidence at transcript level"/>
<dbReference type="InterPro" id="IPR037059">
    <property type="entry name" value="RHD_DNA_bind_dom_sf"/>
</dbReference>
<accession>G4XLY1</accession>
<dbReference type="InterPro" id="IPR030492">
    <property type="entry name" value="RHD_CS"/>
</dbReference>
<sequence length="537" mass="60107">MDQFGQLGGHHSIAYEGGMRLDDMNLQDWTGKNNLIENIFASMDSEPAIPCLVITEQPKPKDHRFRYPCEGRTAGALLGEKSSERKKTCPEVKVENLATRALIVGSLVTKEEDAKPHPFKLVGTNCTEGIVKMVVTASSPKAKFESLGIQCVKKADLKDALLVRKKLQVDPYNNIDQCLEDDMQDLDCKVLRICFQAYLEDPNTGQFTEPLAPVLTHNIYNKKDSNLKIMKMNKREGTAKGGDEVYIFCEKVDKEDIQVVFFEESKESRPWTDHGLFGSSDVHHQIAIVLRTPPYKCTNIEKEIEVKVRLQRTSDSDVSDPEVFTYIPENADPEQLEAKRKRNNPSFEQNFALEDGAAGSSSKLSDIKKKLNEKLKAKGRRQSLKAWAQVKPESFFSFPSAVDSCNMISVTPDSIAHVTIGPVKREPSAMVIPDSFMFADEPAMDNYEFSEVTDLNTTLEVDPFADLNNPTNLNFVDLPVAYNDSANTNLSNAQLVSLFNDYSEPTLAQYNNMGSNEIGLPSINVFMQDISQSDFLD</sequence>
<dbReference type="SMART" id="SM00429">
    <property type="entry name" value="IPT"/>
    <property type="match status" value="1"/>
</dbReference>
<dbReference type="InterPro" id="IPR008967">
    <property type="entry name" value="p53-like_TF_DNA-bd_sf"/>
</dbReference>
<dbReference type="Pfam" id="PF16179">
    <property type="entry name" value="RHD_dimer"/>
    <property type="match status" value="1"/>
</dbReference>
<dbReference type="PROSITE" id="PS01204">
    <property type="entry name" value="REL_1"/>
    <property type="match status" value="1"/>
</dbReference>
<dbReference type="AlphaFoldDB" id="G4XLY1"/>
<protein>
    <submittedName>
        <fullName evidence="2">NF-kappaB transcription factor Rel</fullName>
    </submittedName>
</protein>
<evidence type="ECO:0000259" key="1">
    <source>
        <dbReference type="PROSITE" id="PS50254"/>
    </source>
</evidence>
<dbReference type="GO" id="GO:0000978">
    <property type="term" value="F:RNA polymerase II cis-regulatory region sequence-specific DNA binding"/>
    <property type="evidence" value="ECO:0007669"/>
    <property type="project" value="TreeGrafter"/>
</dbReference>
<dbReference type="GO" id="GO:0007249">
    <property type="term" value="P:canonical NF-kappaB signal transduction"/>
    <property type="evidence" value="ECO:0007669"/>
    <property type="project" value="TreeGrafter"/>
</dbReference>
<dbReference type="InterPro" id="IPR000451">
    <property type="entry name" value="NFkB/Dor"/>
</dbReference>
<organism evidence="2">
    <name type="scientific">Stichopus japonicus</name>
    <name type="common">Sea cucumber</name>
    <dbReference type="NCBI Taxonomy" id="307972"/>
    <lineage>
        <taxon>Eukaryota</taxon>
        <taxon>Metazoa</taxon>
        <taxon>Echinodermata</taxon>
        <taxon>Eleutherozoa</taxon>
        <taxon>Echinozoa</taxon>
        <taxon>Holothuroidea</taxon>
        <taxon>Aspidochirotacea</taxon>
        <taxon>Aspidochirotida</taxon>
        <taxon>Stichopodidae</taxon>
        <taxon>Apostichopus</taxon>
    </lineage>
</organism>
<evidence type="ECO:0000313" key="2">
    <source>
        <dbReference type="EMBL" id="AEP33643.1"/>
    </source>
</evidence>
<dbReference type="GO" id="GO:0005634">
    <property type="term" value="C:nucleus"/>
    <property type="evidence" value="ECO:0007669"/>
    <property type="project" value="TreeGrafter"/>
</dbReference>
<dbReference type="SUPFAM" id="SSF81296">
    <property type="entry name" value="E set domains"/>
    <property type="match status" value="1"/>
</dbReference>
<dbReference type="EMBL" id="JF828765">
    <property type="protein sequence ID" value="AEP33643.1"/>
    <property type="molecule type" value="mRNA"/>
</dbReference>
<dbReference type="InterPro" id="IPR011539">
    <property type="entry name" value="RHD_DNA_bind_dom"/>
</dbReference>
<dbReference type="Pfam" id="PF00554">
    <property type="entry name" value="RHD_DNA_bind"/>
    <property type="match status" value="1"/>
</dbReference>
<gene>
    <name evidence="2" type="primary">rel</name>
</gene>
<dbReference type="InterPro" id="IPR014756">
    <property type="entry name" value="Ig_E-set"/>
</dbReference>
<dbReference type="GO" id="GO:0033554">
    <property type="term" value="P:cellular response to stress"/>
    <property type="evidence" value="ECO:0007669"/>
    <property type="project" value="TreeGrafter"/>
</dbReference>
<dbReference type="GO" id="GO:0045087">
    <property type="term" value="P:innate immune response"/>
    <property type="evidence" value="ECO:0007669"/>
    <property type="project" value="TreeGrafter"/>
</dbReference>